<name>A0A1R2AKI2_9CILI</name>
<sequence>MVIFGVLCLNFIYVHSENFFSSTDIYANGISPEPRTNPSLAVDSSGKILYLFGGHSKYNFLNDLWTFNLETLMWNFVYAQDNSPSNIKIGPRSNSVSFFRKKTQEFCIFGGKSDISMLNDFWCFSLLFTSWRSFEYPTFLLSQRFKARYLEYNDTENLVIIPVDFDGINIFM</sequence>
<dbReference type="AlphaFoldDB" id="A0A1R2AKI2"/>
<accession>A0A1R2AKI2</accession>
<comment type="caution">
    <text evidence="4">The sequence shown here is derived from an EMBL/GenBank/DDBJ whole genome shotgun (WGS) entry which is preliminary data.</text>
</comment>
<feature type="signal peptide" evidence="3">
    <location>
        <begin position="1"/>
        <end position="16"/>
    </location>
</feature>
<evidence type="ECO:0000256" key="2">
    <source>
        <dbReference type="ARBA" id="ARBA00022737"/>
    </source>
</evidence>
<dbReference type="SUPFAM" id="SSF117281">
    <property type="entry name" value="Kelch motif"/>
    <property type="match status" value="1"/>
</dbReference>
<keyword evidence="2" id="KW-0677">Repeat</keyword>
<keyword evidence="3" id="KW-0732">Signal</keyword>
<keyword evidence="1" id="KW-0880">Kelch repeat</keyword>
<dbReference type="Proteomes" id="UP000187209">
    <property type="component" value="Unassembled WGS sequence"/>
</dbReference>
<gene>
    <name evidence="4" type="ORF">SteCoe_39907</name>
</gene>
<protein>
    <submittedName>
        <fullName evidence="4">Uncharacterized protein</fullName>
    </submittedName>
</protein>
<proteinExistence type="predicted"/>
<organism evidence="4 5">
    <name type="scientific">Stentor coeruleus</name>
    <dbReference type="NCBI Taxonomy" id="5963"/>
    <lineage>
        <taxon>Eukaryota</taxon>
        <taxon>Sar</taxon>
        <taxon>Alveolata</taxon>
        <taxon>Ciliophora</taxon>
        <taxon>Postciliodesmatophora</taxon>
        <taxon>Heterotrichea</taxon>
        <taxon>Heterotrichida</taxon>
        <taxon>Stentoridae</taxon>
        <taxon>Stentor</taxon>
    </lineage>
</organism>
<keyword evidence="5" id="KW-1185">Reference proteome</keyword>
<dbReference type="PANTHER" id="PTHR46093:SF18">
    <property type="entry name" value="FIBRONECTIN TYPE-III DOMAIN-CONTAINING PROTEIN"/>
    <property type="match status" value="1"/>
</dbReference>
<feature type="chain" id="PRO_5012955219" evidence="3">
    <location>
        <begin position="17"/>
        <end position="172"/>
    </location>
</feature>
<reference evidence="4 5" key="1">
    <citation type="submission" date="2016-11" db="EMBL/GenBank/DDBJ databases">
        <title>The macronuclear genome of Stentor coeruleus: a giant cell with tiny introns.</title>
        <authorList>
            <person name="Slabodnick M."/>
            <person name="Ruby J.G."/>
            <person name="Reiff S.B."/>
            <person name="Swart E.C."/>
            <person name="Gosai S."/>
            <person name="Prabakaran S."/>
            <person name="Witkowska E."/>
            <person name="Larue G.E."/>
            <person name="Fisher S."/>
            <person name="Freeman R.M."/>
            <person name="Gunawardena J."/>
            <person name="Chu W."/>
            <person name="Stover N.A."/>
            <person name="Gregory B.D."/>
            <person name="Nowacki M."/>
            <person name="Derisi J."/>
            <person name="Roy S.W."/>
            <person name="Marshall W.F."/>
            <person name="Sood P."/>
        </authorList>
    </citation>
    <scope>NUCLEOTIDE SEQUENCE [LARGE SCALE GENOMIC DNA]</scope>
    <source>
        <strain evidence="4">WM001</strain>
    </source>
</reference>
<evidence type="ECO:0000256" key="1">
    <source>
        <dbReference type="ARBA" id="ARBA00022441"/>
    </source>
</evidence>
<evidence type="ECO:0000256" key="3">
    <source>
        <dbReference type="SAM" id="SignalP"/>
    </source>
</evidence>
<evidence type="ECO:0000313" key="5">
    <source>
        <dbReference type="Proteomes" id="UP000187209"/>
    </source>
</evidence>
<dbReference type="PANTHER" id="PTHR46093">
    <property type="entry name" value="ACYL-COA-BINDING DOMAIN-CONTAINING PROTEIN 5"/>
    <property type="match status" value="1"/>
</dbReference>
<dbReference type="InterPro" id="IPR015915">
    <property type="entry name" value="Kelch-typ_b-propeller"/>
</dbReference>
<dbReference type="OrthoDB" id="45365at2759"/>
<dbReference type="Pfam" id="PF24681">
    <property type="entry name" value="Kelch_KLHDC2_KLHL20_DRC7"/>
    <property type="match status" value="1"/>
</dbReference>
<dbReference type="Gene3D" id="2.120.10.80">
    <property type="entry name" value="Kelch-type beta propeller"/>
    <property type="match status" value="1"/>
</dbReference>
<evidence type="ECO:0000313" key="4">
    <source>
        <dbReference type="EMBL" id="OMJ65004.1"/>
    </source>
</evidence>
<dbReference type="EMBL" id="MPUH01002571">
    <property type="protein sequence ID" value="OMJ65004.1"/>
    <property type="molecule type" value="Genomic_DNA"/>
</dbReference>